<dbReference type="AlphaFoldDB" id="A0A7R7ZM23"/>
<keyword evidence="2" id="KW-1133">Transmembrane helix</keyword>
<keyword evidence="2" id="KW-0812">Transmembrane</keyword>
<protein>
    <recommendedName>
        <fullName evidence="3">Helicase ATP-binding domain-containing protein</fullName>
    </recommendedName>
</protein>
<feature type="transmembrane region" description="Helical" evidence="2">
    <location>
        <begin position="364"/>
        <end position="387"/>
    </location>
</feature>
<dbReference type="GO" id="GO:0005694">
    <property type="term" value="C:chromosome"/>
    <property type="evidence" value="ECO:0007669"/>
    <property type="project" value="TreeGrafter"/>
</dbReference>
<reference evidence="4" key="1">
    <citation type="submission" date="2021-01" db="EMBL/GenBank/DDBJ databases">
        <authorList>
            <consortium name="Aspergillus chevalieri M1 genome sequencing consortium"/>
            <person name="Kazuki M."/>
            <person name="Futagami T."/>
        </authorList>
    </citation>
    <scope>NUCLEOTIDE SEQUENCE</scope>
    <source>
        <strain evidence="4">M1</strain>
    </source>
</reference>
<proteinExistence type="inferred from homology"/>
<reference evidence="4" key="2">
    <citation type="submission" date="2021-02" db="EMBL/GenBank/DDBJ databases">
        <title>Aspergillus chevalieri M1 genome sequence.</title>
        <authorList>
            <person name="Kadooka C."/>
            <person name="Mori K."/>
            <person name="Futagami T."/>
        </authorList>
    </citation>
    <scope>NUCLEOTIDE SEQUENCE</scope>
    <source>
        <strain evidence="4">M1</strain>
    </source>
</reference>
<organism evidence="4 5">
    <name type="scientific">Aspergillus chevalieri</name>
    <name type="common">Eurotium chevalieri</name>
    <dbReference type="NCBI Taxonomy" id="182096"/>
    <lineage>
        <taxon>Eukaryota</taxon>
        <taxon>Fungi</taxon>
        <taxon>Dikarya</taxon>
        <taxon>Ascomycota</taxon>
        <taxon>Pezizomycotina</taxon>
        <taxon>Eurotiomycetes</taxon>
        <taxon>Eurotiomycetidae</taxon>
        <taxon>Eurotiales</taxon>
        <taxon>Aspergillaceae</taxon>
        <taxon>Aspergillus</taxon>
        <taxon>Aspergillus subgen. Aspergillus</taxon>
    </lineage>
</organism>
<dbReference type="KEGG" id="ache:ACHE_40003A"/>
<dbReference type="GO" id="GO:0005524">
    <property type="term" value="F:ATP binding"/>
    <property type="evidence" value="ECO:0007669"/>
    <property type="project" value="InterPro"/>
</dbReference>
<sequence>MAAPSPYLWGPDPGMQRPWTPERFREVLKRETQARLGQALNIPAYRDIAIGISRRFLRASSTFTSDRQDETEQAAALDADCEDGMDADQWMAHMTDLQAGHSSHVAGMVYGRQLMEQAGTTSHRRAMFRQSSVDWHQFLGFGCGTGVPGDVHADIDAGGLRAGLVDEGSCPSRRPGQEQVRARLVDDPGQEWVRACLVDDPGQEWVRACLVNDPGQERVRARLVSDPSQEGVRARLVDEGNRPIHHPGQERVRARLVDEGSCPIHHPGQERVRACLVNDPGQERVRARPVLGKRKRAPWQVEAEEHHMERRHQLQTMDMAAALQQMTGQAGMQFQGIQAPAMAAIQQGKSPVVAVMPTGGGKSMLFMLPAWAVPGGTTIVVVPLISLRQDMQQRCRRLGIPCMAWDRQQPCDEAAIVLVTPESAVTPDFHSFINRLVVMQRLDRVVIDECHIIMNQQKNFRSAMAQLGKLVRARTQMVFLTATLPPRWNRSSASAFTTHRIRSIYIGPARAAAMWHMGCGGHRFHTLHHMDMDGSRMPGLFSSCRRSSSGPGPGGGRW</sequence>
<dbReference type="InterPro" id="IPR014001">
    <property type="entry name" value="Helicase_ATP-bd"/>
</dbReference>
<dbReference type="GO" id="GO:0000724">
    <property type="term" value="P:double-strand break repair via homologous recombination"/>
    <property type="evidence" value="ECO:0007669"/>
    <property type="project" value="TreeGrafter"/>
</dbReference>
<dbReference type="GeneID" id="66981798"/>
<evidence type="ECO:0000313" key="5">
    <source>
        <dbReference type="Proteomes" id="UP000637239"/>
    </source>
</evidence>
<dbReference type="EMBL" id="AP024419">
    <property type="protein sequence ID" value="BCR87440.1"/>
    <property type="molecule type" value="Genomic_DNA"/>
</dbReference>
<keyword evidence="5" id="KW-1185">Reference proteome</keyword>
<dbReference type="Pfam" id="PF00270">
    <property type="entry name" value="DEAD"/>
    <property type="match status" value="1"/>
</dbReference>
<dbReference type="PANTHER" id="PTHR13710:SF154">
    <property type="entry name" value="RECQ HELICASE, PUTATIVE (AFU_ORTHOLOGUE AFUA_6G14720)-RELATED"/>
    <property type="match status" value="1"/>
</dbReference>
<dbReference type="SMART" id="SM00487">
    <property type="entry name" value="DEXDc"/>
    <property type="match status" value="1"/>
</dbReference>
<dbReference type="GO" id="GO:0005737">
    <property type="term" value="C:cytoplasm"/>
    <property type="evidence" value="ECO:0007669"/>
    <property type="project" value="TreeGrafter"/>
</dbReference>
<evidence type="ECO:0000313" key="4">
    <source>
        <dbReference type="EMBL" id="BCR87440.1"/>
    </source>
</evidence>
<dbReference type="Gene3D" id="3.40.50.300">
    <property type="entry name" value="P-loop containing nucleotide triphosphate hydrolases"/>
    <property type="match status" value="1"/>
</dbReference>
<dbReference type="CDD" id="cd17920">
    <property type="entry name" value="DEXHc_RecQ"/>
    <property type="match status" value="1"/>
</dbReference>
<keyword evidence="2" id="KW-0472">Membrane</keyword>
<evidence type="ECO:0000259" key="3">
    <source>
        <dbReference type="PROSITE" id="PS51192"/>
    </source>
</evidence>
<evidence type="ECO:0000256" key="1">
    <source>
        <dbReference type="ARBA" id="ARBA00005446"/>
    </source>
</evidence>
<dbReference type="SUPFAM" id="SSF52540">
    <property type="entry name" value="P-loop containing nucleoside triphosphate hydrolases"/>
    <property type="match status" value="1"/>
</dbReference>
<dbReference type="PANTHER" id="PTHR13710">
    <property type="entry name" value="DNA HELICASE RECQ FAMILY MEMBER"/>
    <property type="match status" value="1"/>
</dbReference>
<dbReference type="GO" id="GO:0043138">
    <property type="term" value="F:3'-5' DNA helicase activity"/>
    <property type="evidence" value="ECO:0007669"/>
    <property type="project" value="TreeGrafter"/>
</dbReference>
<dbReference type="GO" id="GO:0009378">
    <property type="term" value="F:four-way junction helicase activity"/>
    <property type="evidence" value="ECO:0007669"/>
    <property type="project" value="TreeGrafter"/>
</dbReference>
<name>A0A7R7ZM23_ASPCH</name>
<dbReference type="InterPro" id="IPR027417">
    <property type="entry name" value="P-loop_NTPase"/>
</dbReference>
<gene>
    <name evidence="4" type="ORF">ACHE_40003A</name>
</gene>
<dbReference type="RefSeq" id="XP_043135962.1">
    <property type="nucleotide sequence ID" value="XM_043278155.1"/>
</dbReference>
<dbReference type="Proteomes" id="UP000637239">
    <property type="component" value="Chromosome 4"/>
</dbReference>
<dbReference type="GO" id="GO:0003676">
    <property type="term" value="F:nucleic acid binding"/>
    <property type="evidence" value="ECO:0007669"/>
    <property type="project" value="InterPro"/>
</dbReference>
<dbReference type="PROSITE" id="PS51192">
    <property type="entry name" value="HELICASE_ATP_BIND_1"/>
    <property type="match status" value="1"/>
</dbReference>
<feature type="domain" description="Helicase ATP-binding" evidence="3">
    <location>
        <begin position="343"/>
        <end position="487"/>
    </location>
</feature>
<dbReference type="InterPro" id="IPR011545">
    <property type="entry name" value="DEAD/DEAH_box_helicase_dom"/>
</dbReference>
<evidence type="ECO:0000256" key="2">
    <source>
        <dbReference type="SAM" id="Phobius"/>
    </source>
</evidence>
<accession>A0A7R7ZM23</accession>
<comment type="similarity">
    <text evidence="1">Belongs to the helicase family. RecQ subfamily.</text>
</comment>